<dbReference type="OrthoDB" id="8107482at2"/>
<evidence type="ECO:0000313" key="2">
    <source>
        <dbReference type="Proteomes" id="UP000235828"/>
    </source>
</evidence>
<sequence length="588" mass="67943">MNTTITFNRLFVSSESHNSCFSKEFSPGVNIISGRNTSGKSSLIQSLLYAFGVNDVRENLDEILSYQPTFRVDLTKKIGGIEESYTIVRDSKSIYVKEPNGKIVPFHGIDADNSVEHVRLKDYIRDLVGFSLILEQKGELKSAPLESMFLPYYISQSVGWVYLRESFSNLQYYKGFKDDYLDYYLGISNSFDRVEHRRLTKERDRLSADINNLKRYSKKAEFQFSNLVDEAFGEQAEAYIENYVVKSNSLEEERNQYIKLCNELSLLQNHHKILKRTKRNIKKQNYNDIDRCPACTQVLSYSLEGLYSHYQKYNDTVELESHITDKLIDKKSKINSSKKKMTTIDNEIFNDYGVLLDKNVDGVTFEQWVTNKANITLYKQMQADIEHSESELEGVKHSLGSMVTEQETIFSRIRKEKAFEKIFTEYTSQLELKPLTDSRYLDLYKIHSFPRQGVELHKTVMAYHFALNAMIMKSKTAHRLPFLLDAILKEDIDDTNLATILSFVGKNLPSDTQTFVSISEHVKGSSPEEGEEIKPIEKVRVKEVQNAYFPTNSKLFYVGDGKIERGFLSQSLKNHQELHEDTIDITVI</sequence>
<gene>
    <name evidence="1" type="ORF">VTAP4600_A2295</name>
</gene>
<dbReference type="Gene3D" id="3.40.50.300">
    <property type="entry name" value="P-loop containing nucleotide triphosphate hydrolases"/>
    <property type="match status" value="1"/>
</dbReference>
<protein>
    <recommendedName>
        <fullName evidence="3">Rad50/SbcC-type AAA domain-containing protein</fullName>
    </recommendedName>
</protein>
<dbReference type="InterPro" id="IPR027417">
    <property type="entry name" value="P-loop_NTPase"/>
</dbReference>
<evidence type="ECO:0000313" key="1">
    <source>
        <dbReference type="EMBL" id="SON50274.1"/>
    </source>
</evidence>
<dbReference type="RefSeq" id="WP_102522787.1">
    <property type="nucleotide sequence ID" value="NZ_LT960611.1"/>
</dbReference>
<dbReference type="SUPFAM" id="SSF52540">
    <property type="entry name" value="P-loop containing nucleoside triphosphate hydrolases"/>
    <property type="match status" value="1"/>
</dbReference>
<accession>A0A2N8ZED1</accession>
<organism evidence="1 2">
    <name type="scientific">Vibrio tapetis subsp. tapetis</name>
    <dbReference type="NCBI Taxonomy" id="1671868"/>
    <lineage>
        <taxon>Bacteria</taxon>
        <taxon>Pseudomonadati</taxon>
        <taxon>Pseudomonadota</taxon>
        <taxon>Gammaproteobacteria</taxon>
        <taxon>Vibrionales</taxon>
        <taxon>Vibrionaceae</taxon>
        <taxon>Vibrio</taxon>
    </lineage>
</organism>
<dbReference type="EMBL" id="LT960611">
    <property type="protein sequence ID" value="SON50274.1"/>
    <property type="molecule type" value="Genomic_DNA"/>
</dbReference>
<dbReference type="KEGG" id="vta:A2295"/>
<proteinExistence type="predicted"/>
<dbReference type="AlphaFoldDB" id="A0A2N8ZED1"/>
<evidence type="ECO:0008006" key="3">
    <source>
        <dbReference type="Google" id="ProtNLM"/>
    </source>
</evidence>
<keyword evidence="2" id="KW-1185">Reference proteome</keyword>
<dbReference type="Proteomes" id="UP000235828">
    <property type="component" value="Chromosome A"/>
</dbReference>
<reference evidence="1 2" key="1">
    <citation type="submission" date="2017-10" db="EMBL/GenBank/DDBJ databases">
        <authorList>
            <person name="Banno H."/>
            <person name="Chua N.-H."/>
        </authorList>
    </citation>
    <scope>NUCLEOTIDE SEQUENCE [LARGE SCALE GENOMIC DNA]</scope>
    <source>
        <strain evidence="1">Vibrio tapetis CECT4600</strain>
    </source>
</reference>
<name>A0A2N8ZED1_9VIBR</name>